<dbReference type="InterPro" id="IPR036894">
    <property type="entry name" value="YbaB-like_sf"/>
</dbReference>
<organism evidence="1 2">
    <name type="scientific">Prauserella muralis</name>
    <dbReference type="NCBI Taxonomy" id="588067"/>
    <lineage>
        <taxon>Bacteria</taxon>
        <taxon>Bacillati</taxon>
        <taxon>Actinomycetota</taxon>
        <taxon>Actinomycetes</taxon>
        <taxon>Pseudonocardiales</taxon>
        <taxon>Pseudonocardiaceae</taxon>
        <taxon>Prauserella</taxon>
    </lineage>
</organism>
<dbReference type="EMBL" id="MASW01000005">
    <property type="protein sequence ID" value="PXY22833.1"/>
    <property type="molecule type" value="Genomic_DNA"/>
</dbReference>
<dbReference type="Pfam" id="PF02575">
    <property type="entry name" value="YbaB_DNA_bd"/>
    <property type="match status" value="1"/>
</dbReference>
<proteinExistence type="predicted"/>
<gene>
    <name evidence="1" type="ORF">BAY60_23925</name>
</gene>
<keyword evidence="2" id="KW-1185">Reference proteome</keyword>
<evidence type="ECO:0000313" key="1">
    <source>
        <dbReference type="EMBL" id="PXY22833.1"/>
    </source>
</evidence>
<dbReference type="AlphaFoldDB" id="A0A2V4AQD2"/>
<dbReference type="RefSeq" id="WP_170160533.1">
    <property type="nucleotide sequence ID" value="NZ_MASW01000005.1"/>
</dbReference>
<dbReference type="SUPFAM" id="SSF82607">
    <property type="entry name" value="YbaB-like"/>
    <property type="match status" value="1"/>
</dbReference>
<comment type="caution">
    <text evidence="1">The sequence shown here is derived from an EMBL/GenBank/DDBJ whole genome shotgun (WGS) entry which is preliminary data.</text>
</comment>
<evidence type="ECO:0000313" key="2">
    <source>
        <dbReference type="Proteomes" id="UP000249915"/>
    </source>
</evidence>
<dbReference type="Proteomes" id="UP000249915">
    <property type="component" value="Unassembled WGS sequence"/>
</dbReference>
<accession>A0A2V4AQD2</accession>
<dbReference type="GO" id="GO:0003677">
    <property type="term" value="F:DNA binding"/>
    <property type="evidence" value="ECO:0007669"/>
    <property type="project" value="InterPro"/>
</dbReference>
<name>A0A2V4AQD2_9PSEU</name>
<dbReference type="InterPro" id="IPR004401">
    <property type="entry name" value="YbaB/EbfC"/>
</dbReference>
<reference evidence="1 2" key="1">
    <citation type="submission" date="2016-07" db="EMBL/GenBank/DDBJ databases">
        <title>Draft genome sequence of Prauserella muralis DSM 45305, isolated from a mould-covered wall in an indoor environment.</title>
        <authorList>
            <person name="Ruckert C."/>
            <person name="Albersmeier A."/>
            <person name="Jiang C.-L."/>
            <person name="Jiang Y."/>
            <person name="Kalinowski J."/>
            <person name="Schneider O."/>
            <person name="Winkler A."/>
            <person name="Zotchev S.B."/>
        </authorList>
    </citation>
    <scope>NUCLEOTIDE SEQUENCE [LARGE SCALE GENOMIC DNA]</scope>
    <source>
        <strain evidence="1 2">DSM 45305</strain>
    </source>
</reference>
<sequence length="126" mass="13835">MAGPMIDAATRRAGYEKLRDDLLEIRARIADIEVTADSPDGLISATVVGRGELSDLYLDPRIYRTKDSRALARAIVDTIADAVAQSHDELFELTRAYLPPTAKRAGTDVHTDAFLHQLGTKIEGER</sequence>
<dbReference type="Gene3D" id="3.30.1310.10">
    <property type="entry name" value="Nucleoid-associated protein YbaB-like domain"/>
    <property type="match status" value="1"/>
</dbReference>
<protein>
    <submittedName>
        <fullName evidence="1">Uncharacterized protein</fullName>
    </submittedName>
</protein>